<name>A0A4E9D745_GIBZA</name>
<evidence type="ECO:0000259" key="4">
    <source>
        <dbReference type="SMART" id="SM01017"/>
    </source>
</evidence>
<accession>A0A4E9D745</accession>
<dbReference type="AlphaFoldDB" id="A0A4E9D745"/>
<evidence type="ECO:0000259" key="3">
    <source>
        <dbReference type="SMART" id="SM00906"/>
    </source>
</evidence>
<dbReference type="SUPFAM" id="SSF81296">
    <property type="entry name" value="E set domains"/>
    <property type="match status" value="1"/>
</dbReference>
<dbReference type="Pfam" id="PF02752">
    <property type="entry name" value="Arrestin_C"/>
    <property type="match status" value="1"/>
</dbReference>
<feature type="region of interest" description="Disordered" evidence="2">
    <location>
        <begin position="92"/>
        <end position="131"/>
    </location>
</feature>
<evidence type="ECO:0000256" key="1">
    <source>
        <dbReference type="ARBA" id="ARBA00023242"/>
    </source>
</evidence>
<feature type="compositionally biased region" description="Polar residues" evidence="2">
    <location>
        <begin position="92"/>
        <end position="106"/>
    </location>
</feature>
<evidence type="ECO:0000313" key="5">
    <source>
        <dbReference type="EMBL" id="VIO54903.1"/>
    </source>
</evidence>
<keyword evidence="1" id="KW-0539">Nucleus</keyword>
<feature type="region of interest" description="Disordered" evidence="2">
    <location>
        <begin position="1060"/>
        <end position="1079"/>
    </location>
</feature>
<dbReference type="Pfam" id="PF04082">
    <property type="entry name" value="Fungal_trans"/>
    <property type="match status" value="1"/>
</dbReference>
<feature type="region of interest" description="Disordered" evidence="2">
    <location>
        <begin position="1"/>
        <end position="22"/>
    </location>
</feature>
<dbReference type="GO" id="GO:0003700">
    <property type="term" value="F:DNA-binding transcription factor activity"/>
    <property type="evidence" value="ECO:0007669"/>
    <property type="project" value="InterPro"/>
</dbReference>
<feature type="compositionally biased region" description="Low complexity" evidence="2">
    <location>
        <begin position="1029"/>
        <end position="1040"/>
    </location>
</feature>
<feature type="domain" description="Arrestin C-terminal-like" evidence="4">
    <location>
        <begin position="795"/>
        <end position="947"/>
    </location>
</feature>
<dbReference type="SMART" id="SM00906">
    <property type="entry name" value="Fungal_trans"/>
    <property type="match status" value="1"/>
</dbReference>
<feature type="region of interest" description="Disordered" evidence="2">
    <location>
        <begin position="998"/>
        <end position="1052"/>
    </location>
</feature>
<proteinExistence type="predicted"/>
<dbReference type="SMART" id="SM01017">
    <property type="entry name" value="Arrestin_C"/>
    <property type="match status" value="1"/>
</dbReference>
<dbReference type="InterPro" id="IPR014752">
    <property type="entry name" value="Arrestin-like_C"/>
</dbReference>
<dbReference type="InterPro" id="IPR011022">
    <property type="entry name" value="Arrestin_C-like"/>
</dbReference>
<reference evidence="5" key="1">
    <citation type="submission" date="2019-04" db="EMBL/GenBank/DDBJ databases">
        <authorList>
            <person name="Melise S."/>
            <person name="Noan J."/>
            <person name="Okalmin O."/>
        </authorList>
    </citation>
    <scope>NUCLEOTIDE SEQUENCE</scope>
    <source>
        <strain evidence="5">FN9</strain>
    </source>
</reference>
<feature type="compositionally biased region" description="Polar residues" evidence="2">
    <location>
        <begin position="1"/>
        <end position="11"/>
    </location>
</feature>
<dbReference type="EMBL" id="CAAKMV010000111">
    <property type="protein sequence ID" value="VIO54903.1"/>
    <property type="molecule type" value="Genomic_DNA"/>
</dbReference>
<dbReference type="InterPro" id="IPR007219">
    <property type="entry name" value="XnlR_reg_dom"/>
</dbReference>
<dbReference type="InterPro" id="IPR050987">
    <property type="entry name" value="AtrR-like"/>
</dbReference>
<feature type="domain" description="Xylanolytic transcriptional activator regulatory" evidence="3">
    <location>
        <begin position="317"/>
        <end position="385"/>
    </location>
</feature>
<protein>
    <recommendedName>
        <fullName evidence="6">Transcription factor domain-containing protein</fullName>
    </recommendedName>
</protein>
<feature type="compositionally biased region" description="Polar residues" evidence="2">
    <location>
        <begin position="1005"/>
        <end position="1020"/>
    </location>
</feature>
<dbReference type="GO" id="GO:0003677">
    <property type="term" value="F:DNA binding"/>
    <property type="evidence" value="ECO:0007669"/>
    <property type="project" value="InterPro"/>
</dbReference>
<evidence type="ECO:0000256" key="2">
    <source>
        <dbReference type="SAM" id="MobiDB-lite"/>
    </source>
</evidence>
<evidence type="ECO:0008006" key="6">
    <source>
        <dbReference type="Google" id="ProtNLM"/>
    </source>
</evidence>
<gene>
    <name evidence="5" type="ORF">FUG_LOCUS145090</name>
</gene>
<dbReference type="GO" id="GO:0006351">
    <property type="term" value="P:DNA-templated transcription"/>
    <property type="evidence" value="ECO:0007669"/>
    <property type="project" value="InterPro"/>
</dbReference>
<dbReference type="Gene3D" id="2.60.40.640">
    <property type="match status" value="1"/>
</dbReference>
<dbReference type="PANTHER" id="PTHR46910">
    <property type="entry name" value="TRANSCRIPTION FACTOR PDR1"/>
    <property type="match status" value="1"/>
</dbReference>
<dbReference type="Pfam" id="PF00339">
    <property type="entry name" value="Arrestin_N"/>
    <property type="match status" value="1"/>
</dbReference>
<dbReference type="InterPro" id="IPR014756">
    <property type="entry name" value="Ig_E-set"/>
</dbReference>
<dbReference type="GO" id="GO:0008270">
    <property type="term" value="F:zinc ion binding"/>
    <property type="evidence" value="ECO:0007669"/>
    <property type="project" value="InterPro"/>
</dbReference>
<sequence length="1079" mass="119692">METHASPNHDPNSIRPAISRRSIGCDRGTPCSNCSTARVNCTHSQIATRTSTARQRVLVSEQYEQKIDDISRGVSDIKSLLAGLDLGRITPTRSSAQHHTTPSLQNLEVGEGSLKDQDVSQNSPPPQWDHSSHVINFIKSIVQRSTEGYTNPEWKGTVSSLQGLVNVLENPHPSRSSAFPGHTAGNRAENGSAPPLEAILEILRWAKAHATDFRISWICRFLPLVTFQETCTKVYFGVGEPTCAEVIIANSFLAYVFAEYVVIHGDSKHRDYCQFHRSSLGSALLRLPLLLPASMELVAALTLGSLHMVEEGRVSHAWTLISNAMTLCQTLGYHRLDRYSGGDQEIQTQLFWAVYSYENGLSLRLGRYSGIRDSDITLVIEPSHHRAIRFGRIQGRIYSHLYSPEGLTYTNDAREEAAGVLAQEIQSIIDETQADIAEALCQSSTVEEDPARVIYLHCDLVCQSSMMSMVLRAIPTPTGTDAIDNCVTVARNTLDLHGQCMKLVDGCKNPLLMKRYISWAVLHTPFFPFSIVFEHAVRHSNTDDLDRLDRFAASFKSGTVGHAAMTHPHRLYELLSQAARLTVQLGPTPQYDNSILSTSIDSVMVEPVADTLNDTSLEVMSLPSEQDTMFNIGDWFHSNQQLEQDLIVFWGNQYESSDQFLRGVVVLCLRSPIKIEEIKIRLDGTVRHGWLADPGVAHNTSIFKHKWPPLIGASGKSLTLPAGNYEWPFEVLMPGDTSESLDGLSDVSITYTLRATINRGKLVRHTSCCKKLRIVRTLAPTALEFMHNVSVEQTWTNKVDYSVSIPSKAVAFGSSVVLEIRITPLVKGVELDRIRVKLVEFHEFSMHSRHYIYTREHKSQREVSHWNFEVSREQHWQDVIEETNQEGWVIKQTLDLPKALAECCQDIDAQGIKIYHKLKIHIPIGNQDGHVSHLDMGIPISICMSPFVSLNEQGNVVDRSTGTLAQTAATVSPPLYGQHVLDQLCGTLQDWQTTGGSILPVSSEAGGTQTTARLSPNGASDEQHGQIGSSSRSSSEAATTDSDEFPELSRLPTYRTALGAPLIWHNQPPGYQADDQGDS</sequence>
<dbReference type="PANTHER" id="PTHR46910:SF5">
    <property type="entry name" value="ZN(II)2CYS6 TRANSCRIPTION FACTOR (EUROFUNG)"/>
    <property type="match status" value="1"/>
</dbReference>
<dbReference type="InterPro" id="IPR011021">
    <property type="entry name" value="Arrestin-like_N"/>
</dbReference>
<organism evidence="5">
    <name type="scientific">Gibberella zeae</name>
    <name type="common">Wheat head blight fungus</name>
    <name type="synonym">Fusarium graminearum</name>
    <dbReference type="NCBI Taxonomy" id="5518"/>
    <lineage>
        <taxon>Eukaryota</taxon>
        <taxon>Fungi</taxon>
        <taxon>Dikarya</taxon>
        <taxon>Ascomycota</taxon>
        <taxon>Pezizomycotina</taxon>
        <taxon>Sordariomycetes</taxon>
        <taxon>Hypocreomycetidae</taxon>
        <taxon>Hypocreales</taxon>
        <taxon>Nectriaceae</taxon>
        <taxon>Fusarium</taxon>
    </lineage>
</organism>
<dbReference type="CDD" id="cd12148">
    <property type="entry name" value="fungal_TF_MHR"/>
    <property type="match status" value="1"/>
</dbReference>